<accession>A0AAV6S8R9</accession>
<dbReference type="Proteomes" id="UP000693946">
    <property type="component" value="Linkage Group LG14"/>
</dbReference>
<dbReference type="Pfam" id="PF04749">
    <property type="entry name" value="PLAC8"/>
    <property type="match status" value="2"/>
</dbReference>
<sequence>MAVASPSTEWSTGLFDCCEDVSAGCYGFWCCPCLACAVSRRFGENFCLPLCDIISPAVFTACGIPGFAPPATIGLRAAIRNRYNIKGSVCKDITAACFCVWCSWCQMHRELKYRVENNTAVVNMQPAPVKDAFADPPPDGHSFFAFLCVNTASSRIRFQPVQELMAHPLAKWSTGLFDCCEDINSCCYGFWCCCCYACDLSDKFGENHCLPVCDICSPAILCSSCGIPLCVPPAGLALRVAIRHRYGLEGSLCKDIATACVCVWCNWCQMDRELKQRAQNKTVVVNMQPAPVRTAPAGPPPSGQYTGMILASY</sequence>
<dbReference type="PANTHER" id="PTHR15907">
    <property type="entry name" value="DUF614 FAMILY PROTEIN-RELATED"/>
    <property type="match status" value="1"/>
</dbReference>
<protein>
    <recommendedName>
        <fullName evidence="4">Cornifelin</fullName>
    </recommendedName>
</protein>
<evidence type="ECO:0000256" key="1">
    <source>
        <dbReference type="ARBA" id="ARBA00009024"/>
    </source>
</evidence>
<gene>
    <name evidence="2" type="ORF">JOB18_016749</name>
</gene>
<dbReference type="AlphaFoldDB" id="A0AAV6S8R9"/>
<keyword evidence="3" id="KW-1185">Reference proteome</keyword>
<organism evidence="2 3">
    <name type="scientific">Solea senegalensis</name>
    <name type="common">Senegalese sole</name>
    <dbReference type="NCBI Taxonomy" id="28829"/>
    <lineage>
        <taxon>Eukaryota</taxon>
        <taxon>Metazoa</taxon>
        <taxon>Chordata</taxon>
        <taxon>Craniata</taxon>
        <taxon>Vertebrata</taxon>
        <taxon>Euteleostomi</taxon>
        <taxon>Actinopterygii</taxon>
        <taxon>Neopterygii</taxon>
        <taxon>Teleostei</taxon>
        <taxon>Neoteleostei</taxon>
        <taxon>Acanthomorphata</taxon>
        <taxon>Carangaria</taxon>
        <taxon>Pleuronectiformes</taxon>
        <taxon>Pleuronectoidei</taxon>
        <taxon>Soleidae</taxon>
        <taxon>Solea</taxon>
    </lineage>
</organism>
<evidence type="ECO:0000313" key="3">
    <source>
        <dbReference type="Proteomes" id="UP000693946"/>
    </source>
</evidence>
<evidence type="ECO:0000313" key="2">
    <source>
        <dbReference type="EMBL" id="KAG7513794.1"/>
    </source>
</evidence>
<dbReference type="EMBL" id="JAGKHQ010000006">
    <property type="protein sequence ID" value="KAG7513794.1"/>
    <property type="molecule type" value="Genomic_DNA"/>
</dbReference>
<name>A0AAV6S8R9_SOLSE</name>
<comment type="similarity">
    <text evidence="1">Belongs to the cornifelin family.</text>
</comment>
<comment type="caution">
    <text evidence="2">The sequence shown here is derived from an EMBL/GenBank/DDBJ whole genome shotgun (WGS) entry which is preliminary data.</text>
</comment>
<dbReference type="InterPro" id="IPR006461">
    <property type="entry name" value="PLAC_motif_containing"/>
</dbReference>
<proteinExistence type="inferred from homology"/>
<dbReference type="NCBIfam" id="TIGR01571">
    <property type="entry name" value="A_thal_Cys_rich"/>
    <property type="match status" value="2"/>
</dbReference>
<reference evidence="2 3" key="1">
    <citation type="journal article" date="2021" name="Sci. Rep.">
        <title>Chromosome anchoring in Senegalese sole (Solea senegalensis) reveals sex-associated markers and genome rearrangements in flatfish.</title>
        <authorList>
            <person name="Guerrero-Cozar I."/>
            <person name="Gomez-Garrido J."/>
            <person name="Berbel C."/>
            <person name="Martinez-Blanch J.F."/>
            <person name="Alioto T."/>
            <person name="Claros M.G."/>
            <person name="Gagnaire P.A."/>
            <person name="Manchado M."/>
        </authorList>
    </citation>
    <scope>NUCLEOTIDE SEQUENCE [LARGE SCALE GENOMIC DNA]</scope>
    <source>
        <strain evidence="2">Sse05_10M</strain>
    </source>
</reference>
<evidence type="ECO:0008006" key="4">
    <source>
        <dbReference type="Google" id="ProtNLM"/>
    </source>
</evidence>